<dbReference type="OrthoDB" id="164784at2"/>
<evidence type="ECO:0000313" key="2">
    <source>
        <dbReference type="EMBL" id="TQE93159.1"/>
    </source>
</evidence>
<organism evidence="2 3">
    <name type="scientific">Litorilinea aerophila</name>
    <dbReference type="NCBI Taxonomy" id="1204385"/>
    <lineage>
        <taxon>Bacteria</taxon>
        <taxon>Bacillati</taxon>
        <taxon>Chloroflexota</taxon>
        <taxon>Caldilineae</taxon>
        <taxon>Caldilineales</taxon>
        <taxon>Caldilineaceae</taxon>
        <taxon>Litorilinea</taxon>
    </lineage>
</organism>
<accession>A0A540V8Q6</accession>
<evidence type="ECO:0000256" key="1">
    <source>
        <dbReference type="SAM" id="MobiDB-lite"/>
    </source>
</evidence>
<evidence type="ECO:0000313" key="3">
    <source>
        <dbReference type="Proteomes" id="UP000317371"/>
    </source>
</evidence>
<dbReference type="Proteomes" id="UP000317371">
    <property type="component" value="Unassembled WGS sequence"/>
</dbReference>
<feature type="compositionally biased region" description="Low complexity" evidence="1">
    <location>
        <begin position="78"/>
        <end position="89"/>
    </location>
</feature>
<feature type="compositionally biased region" description="Pro residues" evidence="1">
    <location>
        <begin position="58"/>
        <end position="77"/>
    </location>
</feature>
<gene>
    <name evidence="2" type="ORF">FKZ61_22590</name>
</gene>
<dbReference type="InParanoid" id="A0A540V8Q6"/>
<feature type="region of interest" description="Disordered" evidence="1">
    <location>
        <begin position="33"/>
        <end position="89"/>
    </location>
</feature>
<dbReference type="AlphaFoldDB" id="A0A540V8Q6"/>
<dbReference type="RefSeq" id="WP_141612444.1">
    <property type="nucleotide sequence ID" value="NZ_VIGC02000048.1"/>
</dbReference>
<name>A0A540V8Q6_9CHLR</name>
<proteinExistence type="predicted"/>
<dbReference type="PROSITE" id="PS51257">
    <property type="entry name" value="PROKAR_LIPOPROTEIN"/>
    <property type="match status" value="1"/>
</dbReference>
<sequence>MYPNQKRWTHLPKAGLVLTLLLAWMLLAGCGSGRDEEATATPPPPSPTPQEQLAPTVAPTPIPPTAAPVAPESPLPTPQSAATSPLATPAASPLVPVQVDNGADCDIEPHLDLAGYPNLEAQMGCPVDAASLAPVAIQEFGEGPQFDRFMLWFSTSNQIYVLYADHTWQQFADTWQEDVDPTFSCNPLGGEPDSPPLPRRGFGKLWCSDPQLQEAMGTVVKEERLCQHSVTQPFGSGLLLACFEDATIRYFRILNDGTWDVLVQ</sequence>
<protein>
    <submittedName>
        <fullName evidence="2">Uncharacterized protein</fullName>
    </submittedName>
</protein>
<dbReference type="EMBL" id="VIGC01000048">
    <property type="protein sequence ID" value="TQE93159.1"/>
    <property type="molecule type" value="Genomic_DNA"/>
</dbReference>
<reference evidence="2 3" key="1">
    <citation type="submission" date="2019-06" db="EMBL/GenBank/DDBJ databases">
        <title>Genome sequence of Litorilinea aerophila BAA-2444.</title>
        <authorList>
            <person name="Maclea K.S."/>
            <person name="Maurais E.G."/>
            <person name="Iannazzi L.C."/>
        </authorList>
    </citation>
    <scope>NUCLEOTIDE SEQUENCE [LARGE SCALE GENOMIC DNA]</scope>
    <source>
        <strain evidence="2 3">ATCC BAA-2444</strain>
    </source>
</reference>
<keyword evidence="3" id="KW-1185">Reference proteome</keyword>
<comment type="caution">
    <text evidence="2">The sequence shown here is derived from an EMBL/GenBank/DDBJ whole genome shotgun (WGS) entry which is preliminary data.</text>
</comment>